<evidence type="ECO:0000259" key="10">
    <source>
        <dbReference type="PROSITE" id="PS51012"/>
    </source>
</evidence>
<keyword evidence="7 9" id="KW-1133">Transmembrane helix</keyword>
<feature type="transmembrane region" description="Helical" evidence="9">
    <location>
        <begin position="115"/>
        <end position="135"/>
    </location>
</feature>
<evidence type="ECO:0000313" key="12">
    <source>
        <dbReference type="EMBL" id="VFK44523.1"/>
    </source>
</evidence>
<proteinExistence type="inferred from homology"/>
<dbReference type="PANTHER" id="PTHR30413:SF8">
    <property type="entry name" value="TRANSPORT PERMEASE PROTEIN"/>
    <property type="match status" value="1"/>
</dbReference>
<feature type="transmembrane region" description="Helical" evidence="9">
    <location>
        <begin position="176"/>
        <end position="193"/>
    </location>
</feature>
<comment type="subcellular location">
    <subcellularLocation>
        <location evidence="1 9">Cell inner membrane</location>
        <topology evidence="1 9">Multi-pass membrane protein</topology>
    </subcellularLocation>
</comment>
<evidence type="ECO:0000256" key="5">
    <source>
        <dbReference type="ARBA" id="ARBA00022519"/>
    </source>
</evidence>
<dbReference type="EMBL" id="CAADFU010000039">
    <property type="protein sequence ID" value="VFK44523.1"/>
    <property type="molecule type" value="Genomic_DNA"/>
</dbReference>
<protein>
    <recommendedName>
        <fullName evidence="9">Transport permease protein</fullName>
    </recommendedName>
</protein>
<gene>
    <name evidence="12" type="ORF">BECKSD772E_GA0070983_10393</name>
    <name evidence="11" type="ORF">BECKSD772F_GA0070984_10413</name>
</gene>
<accession>A0A450YD80</accession>
<evidence type="ECO:0000256" key="3">
    <source>
        <dbReference type="ARBA" id="ARBA00022448"/>
    </source>
</evidence>
<evidence type="ECO:0000256" key="4">
    <source>
        <dbReference type="ARBA" id="ARBA00022475"/>
    </source>
</evidence>
<evidence type="ECO:0000256" key="9">
    <source>
        <dbReference type="RuleBase" id="RU361157"/>
    </source>
</evidence>
<reference evidence="11" key="1">
    <citation type="submission" date="2019-02" db="EMBL/GenBank/DDBJ databases">
        <authorList>
            <person name="Gruber-Vodicka R. H."/>
            <person name="Seah K. B. B."/>
        </authorList>
    </citation>
    <scope>NUCLEOTIDE SEQUENCE</scope>
    <source>
        <strain evidence="12">BECK_S1320</strain>
        <strain evidence="11">BECK_S1321</strain>
    </source>
</reference>
<dbReference type="PANTHER" id="PTHR30413">
    <property type="entry name" value="INNER MEMBRANE TRANSPORT PERMEASE"/>
    <property type="match status" value="1"/>
</dbReference>
<dbReference type="InterPro" id="IPR047817">
    <property type="entry name" value="ABC2_TM_bact-type"/>
</dbReference>
<keyword evidence="3 9" id="KW-0813">Transport</keyword>
<evidence type="ECO:0000256" key="1">
    <source>
        <dbReference type="ARBA" id="ARBA00004429"/>
    </source>
</evidence>
<dbReference type="GO" id="GO:0015920">
    <property type="term" value="P:lipopolysaccharide transport"/>
    <property type="evidence" value="ECO:0007669"/>
    <property type="project" value="TreeGrafter"/>
</dbReference>
<comment type="similarity">
    <text evidence="2 9">Belongs to the ABC-2 integral membrane protein family.</text>
</comment>
<keyword evidence="5" id="KW-0997">Cell inner membrane</keyword>
<dbReference type="PROSITE" id="PS51012">
    <property type="entry name" value="ABC_TM2"/>
    <property type="match status" value="1"/>
</dbReference>
<feature type="domain" description="ABC transmembrane type-2" evidence="10">
    <location>
        <begin position="32"/>
        <end position="253"/>
    </location>
</feature>
<dbReference type="GO" id="GO:0005886">
    <property type="term" value="C:plasma membrane"/>
    <property type="evidence" value="ECO:0007669"/>
    <property type="project" value="UniProtKB-SubCell"/>
</dbReference>
<dbReference type="Pfam" id="PF01061">
    <property type="entry name" value="ABC2_membrane"/>
    <property type="match status" value="1"/>
</dbReference>
<dbReference type="GO" id="GO:0140359">
    <property type="term" value="F:ABC-type transporter activity"/>
    <property type="evidence" value="ECO:0007669"/>
    <property type="project" value="InterPro"/>
</dbReference>
<dbReference type="InterPro" id="IPR013525">
    <property type="entry name" value="ABC2_TM"/>
</dbReference>
<sequence length="261" mass="29260">MSKALVFLVKNRNLIKATVFQAMRTRMVGNTLGLAWLALYPLLFLGMYASVFVVLLGVRMPGVGTIDYVLAIFCGLVPFLAFAEAFGTGTVSIVANRGLLRNTLFPIELVVARDVIVGHVSMAIGFVIVWIFAIYQGHFYWTHLLVPIIFVFQIVMVLGIVWITSSLTVFFRDLQQATPILVLFLMLVSPIAYVDSMVPEQMKPILLFNPLAWLMGLYRACLLEGEFPPIDFLVFATFSLVALMMGYRLVSRLKPLFSDYV</sequence>
<feature type="transmembrane region" description="Helical" evidence="9">
    <location>
        <begin position="33"/>
        <end position="56"/>
    </location>
</feature>
<feature type="transmembrane region" description="Helical" evidence="9">
    <location>
        <begin position="68"/>
        <end position="95"/>
    </location>
</feature>
<dbReference type="AlphaFoldDB" id="A0A450YD80"/>
<evidence type="ECO:0000256" key="7">
    <source>
        <dbReference type="ARBA" id="ARBA00022989"/>
    </source>
</evidence>
<dbReference type="EMBL" id="CAADFR010000041">
    <property type="protein sequence ID" value="VFK39497.1"/>
    <property type="molecule type" value="Genomic_DNA"/>
</dbReference>
<keyword evidence="4 9" id="KW-1003">Cell membrane</keyword>
<feature type="transmembrane region" description="Helical" evidence="9">
    <location>
        <begin position="144"/>
        <end position="164"/>
    </location>
</feature>
<evidence type="ECO:0000256" key="2">
    <source>
        <dbReference type="ARBA" id="ARBA00007783"/>
    </source>
</evidence>
<evidence type="ECO:0000313" key="11">
    <source>
        <dbReference type="EMBL" id="VFK39497.1"/>
    </source>
</evidence>
<evidence type="ECO:0000256" key="8">
    <source>
        <dbReference type="ARBA" id="ARBA00023136"/>
    </source>
</evidence>
<evidence type="ECO:0000256" key="6">
    <source>
        <dbReference type="ARBA" id="ARBA00022692"/>
    </source>
</evidence>
<keyword evidence="8 9" id="KW-0472">Membrane</keyword>
<name>A0A450YD80_9GAMM</name>
<keyword evidence="6 9" id="KW-0812">Transmembrane</keyword>
<organism evidence="11">
    <name type="scientific">Candidatus Kentrum sp. SD</name>
    <dbReference type="NCBI Taxonomy" id="2126332"/>
    <lineage>
        <taxon>Bacteria</taxon>
        <taxon>Pseudomonadati</taxon>
        <taxon>Pseudomonadota</taxon>
        <taxon>Gammaproteobacteria</taxon>
        <taxon>Candidatus Kentrum</taxon>
    </lineage>
</organism>
<feature type="transmembrane region" description="Helical" evidence="9">
    <location>
        <begin position="232"/>
        <end position="250"/>
    </location>
</feature>